<comment type="caution">
    <text evidence="4">The sequence shown here is derived from an EMBL/GenBank/DDBJ whole genome shotgun (WGS) entry which is preliminary data.</text>
</comment>
<comment type="function">
    <text evidence="1">Specifically recognizes and binds N6-methyladenosine (m6A)-containing RNAs, and regulates mRNA stability. M6A is a modification present at internal sites of mRNAs and some non-coding RNAs and plays a role in mRNA stability and processing.</text>
</comment>
<accession>A0AAN8ZA33</accession>
<dbReference type="InterPro" id="IPR045168">
    <property type="entry name" value="YTH_prot"/>
</dbReference>
<proteinExistence type="inferred from homology"/>
<comment type="similarity">
    <text evidence="1">Belongs to the YTHDF family.</text>
</comment>
<dbReference type="GO" id="GO:0003729">
    <property type="term" value="F:mRNA binding"/>
    <property type="evidence" value="ECO:0007669"/>
    <property type="project" value="UniProtKB-UniRule"/>
</dbReference>
<sequence>MEMYNANEFGNTEAYMIQGTEPNLFITIPVVDQSEVMYTEGAPEFVYEQGLYYPTATNYGYYYTGFESPAEWDDHHRFFGPDGLDVQYTGTQAESLQYVYYTPTYGYVQSPYNPYNPYIPGATIGVDAPFVGVQQYHAVPSNQNSVSSPAYVPVAIPSAPDVTPNVSTEPLLGSGTSAVNRHNLSAASATFSPQRSTSHRTHSLPKVSERPRANMAQNKHSSICESVAPGGLTNSAPHNFQALNHIARGRGVSHHSTPKVAPPAGGLSDFGSTAYGRSFVDKLRPDNYSESVFGDINGIPLDEQSWGPRTHNSKNQMVVKAYTAKAGDSTAQGNFLICADQFNEDAFCLDFAMAKFFVIKSYSEDDVHKSIKYNVWSSTPNGNKKLDGAYADAQKIAAGDAGGCPVFLFFSVNASGHFCGVAEMIGPVDFDKDMDFWQQDKWTGFFPVKWYFVKDVPNSNFRHIKLENNEDKPVTNSRDTQEIWYKQGMEMLEIFKNYTSKTSILDDFMFYENRQRFMREEKARYLMRKYESQPAFDPPRKLNPVIGLFPHGDEKTNTPKDANILERATVKTDGNEDCLDKSSTSLAGQASSQKDDNIRTTANVKHSEAVREKDSVSDLKIGSLTLNPKQPESEPVAAPVVSDEPVGTVTVGSIHVKVNGFAELSGGLTVGTIPLDPRTLQADTVAVFGKGGLR</sequence>
<evidence type="ECO:0000313" key="4">
    <source>
        <dbReference type="EMBL" id="KAK6930332.1"/>
    </source>
</evidence>
<gene>
    <name evidence="4" type="ORF">RJ641_004426</name>
</gene>
<keyword evidence="1" id="KW-0694">RNA-binding</keyword>
<protein>
    <recommendedName>
        <fullName evidence="1">YTH domain-containing family protein</fullName>
    </recommendedName>
</protein>
<dbReference type="GO" id="GO:0061157">
    <property type="term" value="P:mRNA destabilization"/>
    <property type="evidence" value="ECO:0007669"/>
    <property type="project" value="TreeGrafter"/>
</dbReference>
<organism evidence="4 5">
    <name type="scientific">Dillenia turbinata</name>
    <dbReference type="NCBI Taxonomy" id="194707"/>
    <lineage>
        <taxon>Eukaryota</taxon>
        <taxon>Viridiplantae</taxon>
        <taxon>Streptophyta</taxon>
        <taxon>Embryophyta</taxon>
        <taxon>Tracheophyta</taxon>
        <taxon>Spermatophyta</taxon>
        <taxon>Magnoliopsida</taxon>
        <taxon>eudicotyledons</taxon>
        <taxon>Gunneridae</taxon>
        <taxon>Pentapetalae</taxon>
        <taxon>Dilleniales</taxon>
        <taxon>Dilleniaceae</taxon>
        <taxon>Dillenia</taxon>
    </lineage>
</organism>
<feature type="domain" description="YTH" evidence="3">
    <location>
        <begin position="354"/>
        <end position="495"/>
    </location>
</feature>
<dbReference type="EMBL" id="JBAMMX010000012">
    <property type="protein sequence ID" value="KAK6930332.1"/>
    <property type="molecule type" value="Genomic_DNA"/>
</dbReference>
<dbReference type="Pfam" id="PF04146">
    <property type="entry name" value="YTH"/>
    <property type="match status" value="1"/>
</dbReference>
<dbReference type="PANTHER" id="PTHR12357:SF92">
    <property type="entry name" value="YTH DOMAIN-CONTAINING FAMILY PROTEIN"/>
    <property type="match status" value="1"/>
</dbReference>
<feature type="region of interest" description="Disordered" evidence="2">
    <location>
        <begin position="188"/>
        <end position="214"/>
    </location>
</feature>
<dbReference type="Proteomes" id="UP001370490">
    <property type="component" value="Unassembled WGS sequence"/>
</dbReference>
<evidence type="ECO:0000256" key="2">
    <source>
        <dbReference type="SAM" id="MobiDB-lite"/>
    </source>
</evidence>
<dbReference type="Gene3D" id="3.10.590.10">
    <property type="entry name" value="ph1033 like domains"/>
    <property type="match status" value="1"/>
</dbReference>
<dbReference type="PANTHER" id="PTHR12357">
    <property type="entry name" value="YTH YT521-B HOMOLOGY DOMAIN-CONTAINING"/>
    <property type="match status" value="1"/>
</dbReference>
<dbReference type="CDD" id="cd21134">
    <property type="entry name" value="YTH"/>
    <property type="match status" value="1"/>
</dbReference>
<evidence type="ECO:0000313" key="5">
    <source>
        <dbReference type="Proteomes" id="UP001370490"/>
    </source>
</evidence>
<dbReference type="PROSITE" id="PS50882">
    <property type="entry name" value="YTH"/>
    <property type="match status" value="1"/>
</dbReference>
<dbReference type="AlphaFoldDB" id="A0AAN8ZA33"/>
<name>A0AAN8ZA33_9MAGN</name>
<feature type="region of interest" description="Disordered" evidence="2">
    <location>
        <begin position="574"/>
        <end position="596"/>
    </location>
</feature>
<keyword evidence="5" id="KW-1185">Reference proteome</keyword>
<dbReference type="GO" id="GO:0005737">
    <property type="term" value="C:cytoplasm"/>
    <property type="evidence" value="ECO:0007669"/>
    <property type="project" value="TreeGrafter"/>
</dbReference>
<evidence type="ECO:0000259" key="3">
    <source>
        <dbReference type="PROSITE" id="PS50882"/>
    </source>
</evidence>
<evidence type="ECO:0000256" key="1">
    <source>
        <dbReference type="RuleBase" id="RU369095"/>
    </source>
</evidence>
<reference evidence="4 5" key="1">
    <citation type="submission" date="2023-12" db="EMBL/GenBank/DDBJ databases">
        <title>A high-quality genome assembly for Dillenia turbinata (Dilleniales).</title>
        <authorList>
            <person name="Chanderbali A."/>
        </authorList>
    </citation>
    <scope>NUCLEOTIDE SEQUENCE [LARGE SCALE GENOMIC DNA]</scope>
    <source>
        <strain evidence="4">LSX21</strain>
        <tissue evidence="4">Leaf</tissue>
    </source>
</reference>
<dbReference type="InterPro" id="IPR007275">
    <property type="entry name" value="YTH_domain"/>
</dbReference>
<feature type="non-terminal residue" evidence="4">
    <location>
        <position position="694"/>
    </location>
</feature>
<feature type="compositionally biased region" description="Polar residues" evidence="2">
    <location>
        <begin position="581"/>
        <end position="592"/>
    </location>
</feature>
<dbReference type="GO" id="GO:1990247">
    <property type="term" value="F:N6-methyladenosine-containing RNA reader activity"/>
    <property type="evidence" value="ECO:0007669"/>
    <property type="project" value="UniProtKB-UniRule"/>
</dbReference>